<dbReference type="CDD" id="cd03443">
    <property type="entry name" value="PaaI_thioesterase"/>
    <property type="match status" value="1"/>
</dbReference>
<dbReference type="OrthoDB" id="9805304at2"/>
<dbReference type="GO" id="GO:0016790">
    <property type="term" value="F:thiolester hydrolase activity"/>
    <property type="evidence" value="ECO:0007669"/>
    <property type="project" value="UniProtKB-ARBA"/>
</dbReference>
<dbReference type="InterPro" id="IPR029069">
    <property type="entry name" value="HotDog_dom_sf"/>
</dbReference>
<protein>
    <submittedName>
        <fullName evidence="2">Uncharacterized protein (TIGR00369 family)</fullName>
    </submittedName>
</protein>
<name>A0A366ENM1_9HYPH</name>
<proteinExistence type="predicted"/>
<keyword evidence="3" id="KW-1185">Reference proteome</keyword>
<comment type="caution">
    <text evidence="2">The sequence shown here is derived from an EMBL/GenBank/DDBJ whole genome shotgun (WGS) entry which is preliminary data.</text>
</comment>
<dbReference type="AlphaFoldDB" id="A0A366ENM1"/>
<dbReference type="SUPFAM" id="SSF54637">
    <property type="entry name" value="Thioesterase/thiol ester dehydrase-isomerase"/>
    <property type="match status" value="1"/>
</dbReference>
<dbReference type="RefSeq" id="WP_113892972.1">
    <property type="nucleotide sequence ID" value="NZ_QNRK01000046.1"/>
</dbReference>
<evidence type="ECO:0000313" key="2">
    <source>
        <dbReference type="EMBL" id="RBP03089.1"/>
    </source>
</evidence>
<dbReference type="InterPro" id="IPR006683">
    <property type="entry name" value="Thioestr_dom"/>
</dbReference>
<accession>A0A366ENM1</accession>
<reference evidence="2 3" key="1">
    <citation type="submission" date="2018-06" db="EMBL/GenBank/DDBJ databases">
        <title>Genomic Encyclopedia of Type Strains, Phase IV (KMG-IV): sequencing the most valuable type-strain genomes for metagenomic binning, comparative biology and taxonomic classification.</title>
        <authorList>
            <person name="Goeker M."/>
        </authorList>
    </citation>
    <scope>NUCLEOTIDE SEQUENCE [LARGE SCALE GENOMIC DNA]</scope>
    <source>
        <strain evidence="2 3">DSM 24875</strain>
    </source>
</reference>
<evidence type="ECO:0000313" key="3">
    <source>
        <dbReference type="Proteomes" id="UP000253529"/>
    </source>
</evidence>
<evidence type="ECO:0000259" key="1">
    <source>
        <dbReference type="Pfam" id="PF03061"/>
    </source>
</evidence>
<organism evidence="2 3">
    <name type="scientific">Roseiarcus fermentans</name>
    <dbReference type="NCBI Taxonomy" id="1473586"/>
    <lineage>
        <taxon>Bacteria</taxon>
        <taxon>Pseudomonadati</taxon>
        <taxon>Pseudomonadota</taxon>
        <taxon>Alphaproteobacteria</taxon>
        <taxon>Hyphomicrobiales</taxon>
        <taxon>Roseiarcaceae</taxon>
        <taxon>Roseiarcus</taxon>
    </lineage>
</organism>
<dbReference type="EMBL" id="QNRK01000046">
    <property type="protein sequence ID" value="RBP03089.1"/>
    <property type="molecule type" value="Genomic_DNA"/>
</dbReference>
<feature type="domain" description="Thioesterase" evidence="1">
    <location>
        <begin position="56"/>
        <end position="131"/>
    </location>
</feature>
<gene>
    <name evidence="2" type="ORF">DFR50_14613</name>
</gene>
<dbReference type="Proteomes" id="UP000253529">
    <property type="component" value="Unassembled WGS sequence"/>
</dbReference>
<dbReference type="Gene3D" id="3.10.129.10">
    <property type="entry name" value="Hotdog Thioesterase"/>
    <property type="match status" value="1"/>
</dbReference>
<sequence>MPHHAKARPFTLDELRAYLAEVFPQVWARGDYAIEAVGPMSATVRLVYHPDHLRPGGTISGPAMFTLSDLALYVAILHEIGRVKLAVTTSLTINFLRKPEPRDLIARVRLMKLGKRLAVGEVALTSEGSDEMVAHATGTYSIPAKGDAEG</sequence>
<dbReference type="Pfam" id="PF03061">
    <property type="entry name" value="4HBT"/>
    <property type="match status" value="1"/>
</dbReference>